<proteinExistence type="predicted"/>
<dbReference type="Proteomes" id="UP001303889">
    <property type="component" value="Unassembled WGS sequence"/>
</dbReference>
<keyword evidence="1" id="KW-0732">Signal</keyword>
<feature type="chain" id="PRO_5042873852" evidence="1">
    <location>
        <begin position="18"/>
        <end position="93"/>
    </location>
</feature>
<reference evidence="2" key="2">
    <citation type="submission" date="2023-05" db="EMBL/GenBank/DDBJ databases">
        <authorList>
            <consortium name="Lawrence Berkeley National Laboratory"/>
            <person name="Steindorff A."/>
            <person name="Hensen N."/>
            <person name="Bonometti L."/>
            <person name="Westerberg I."/>
            <person name="Brannstrom I.O."/>
            <person name="Guillou S."/>
            <person name="Cros-Aarteil S."/>
            <person name="Calhoun S."/>
            <person name="Haridas S."/>
            <person name="Kuo A."/>
            <person name="Mondo S."/>
            <person name="Pangilinan J."/>
            <person name="Riley R."/>
            <person name="Labutti K."/>
            <person name="Andreopoulos B."/>
            <person name="Lipzen A."/>
            <person name="Chen C."/>
            <person name="Yanf M."/>
            <person name="Daum C."/>
            <person name="Ng V."/>
            <person name="Clum A."/>
            <person name="Ohm R."/>
            <person name="Martin F."/>
            <person name="Silar P."/>
            <person name="Natvig D."/>
            <person name="Lalanne C."/>
            <person name="Gautier V."/>
            <person name="Ament-Velasquez S.L."/>
            <person name="Kruys A."/>
            <person name="Hutchinson M.I."/>
            <person name="Powell A.J."/>
            <person name="Barry K."/>
            <person name="Miller A.N."/>
            <person name="Grigoriev I.V."/>
            <person name="Debuchy R."/>
            <person name="Gladieux P."/>
            <person name="Thoren M.H."/>
            <person name="Johannesson H."/>
        </authorList>
    </citation>
    <scope>NUCLEOTIDE SEQUENCE</scope>
    <source>
        <strain evidence="2">CBS 103.79</strain>
    </source>
</reference>
<comment type="caution">
    <text evidence="2">The sequence shown here is derived from an EMBL/GenBank/DDBJ whole genome shotgun (WGS) entry which is preliminary data.</text>
</comment>
<evidence type="ECO:0000313" key="2">
    <source>
        <dbReference type="EMBL" id="KAK3897773.1"/>
    </source>
</evidence>
<protein>
    <submittedName>
        <fullName evidence="2">Uncharacterized protein</fullName>
    </submittedName>
</protein>
<gene>
    <name evidence="2" type="ORF">C8A05DRAFT_38651</name>
</gene>
<dbReference type="AlphaFoldDB" id="A0AAN6MD50"/>
<evidence type="ECO:0000256" key="1">
    <source>
        <dbReference type="SAM" id="SignalP"/>
    </source>
</evidence>
<reference evidence="2" key="1">
    <citation type="journal article" date="2023" name="Mol. Phylogenet. Evol.">
        <title>Genome-scale phylogeny and comparative genomics of the fungal order Sordariales.</title>
        <authorList>
            <person name="Hensen N."/>
            <person name="Bonometti L."/>
            <person name="Westerberg I."/>
            <person name="Brannstrom I.O."/>
            <person name="Guillou S."/>
            <person name="Cros-Aarteil S."/>
            <person name="Calhoun S."/>
            <person name="Haridas S."/>
            <person name="Kuo A."/>
            <person name="Mondo S."/>
            <person name="Pangilinan J."/>
            <person name="Riley R."/>
            <person name="LaButti K."/>
            <person name="Andreopoulos B."/>
            <person name="Lipzen A."/>
            <person name="Chen C."/>
            <person name="Yan M."/>
            <person name="Daum C."/>
            <person name="Ng V."/>
            <person name="Clum A."/>
            <person name="Steindorff A."/>
            <person name="Ohm R.A."/>
            <person name="Martin F."/>
            <person name="Silar P."/>
            <person name="Natvig D.O."/>
            <person name="Lalanne C."/>
            <person name="Gautier V."/>
            <person name="Ament-Velasquez S.L."/>
            <person name="Kruys A."/>
            <person name="Hutchinson M.I."/>
            <person name="Powell A.J."/>
            <person name="Barry K."/>
            <person name="Miller A.N."/>
            <person name="Grigoriev I.V."/>
            <person name="Debuchy R."/>
            <person name="Gladieux P."/>
            <person name="Hiltunen Thoren M."/>
            <person name="Johannesson H."/>
        </authorList>
    </citation>
    <scope>NUCLEOTIDE SEQUENCE</scope>
    <source>
        <strain evidence="2">CBS 103.79</strain>
    </source>
</reference>
<organism evidence="2 3">
    <name type="scientific">Staphylotrichum tortipilum</name>
    <dbReference type="NCBI Taxonomy" id="2831512"/>
    <lineage>
        <taxon>Eukaryota</taxon>
        <taxon>Fungi</taxon>
        <taxon>Dikarya</taxon>
        <taxon>Ascomycota</taxon>
        <taxon>Pezizomycotina</taxon>
        <taxon>Sordariomycetes</taxon>
        <taxon>Sordariomycetidae</taxon>
        <taxon>Sordariales</taxon>
        <taxon>Chaetomiaceae</taxon>
        <taxon>Staphylotrichum</taxon>
    </lineage>
</organism>
<keyword evidence="3" id="KW-1185">Reference proteome</keyword>
<dbReference type="EMBL" id="MU856072">
    <property type="protein sequence ID" value="KAK3897773.1"/>
    <property type="molecule type" value="Genomic_DNA"/>
</dbReference>
<name>A0AAN6MD50_9PEZI</name>
<feature type="signal peptide" evidence="1">
    <location>
        <begin position="1"/>
        <end position="17"/>
    </location>
</feature>
<accession>A0AAN6MD50</accession>
<sequence length="93" mass="10036">MVLVLVAAVLAVPATLALSYGAAEPWSHSFLWNLAVSLTGDGATRGRGDGCWLWKRLLGENLRRTPQVTLRVMWGQAAVVAIDEKAFVLSDEA</sequence>
<evidence type="ECO:0000313" key="3">
    <source>
        <dbReference type="Proteomes" id="UP001303889"/>
    </source>
</evidence>